<evidence type="ECO:0000313" key="3">
    <source>
        <dbReference type="EMBL" id="TWP49369.1"/>
    </source>
</evidence>
<dbReference type="RefSeq" id="WP_146354974.1">
    <property type="nucleotide sequence ID" value="NZ_VOBR01000016.1"/>
</dbReference>
<keyword evidence="1" id="KW-0560">Oxidoreductase</keyword>
<feature type="domain" description="NADP-dependent oxidoreductase" evidence="2">
    <location>
        <begin position="14"/>
        <end position="289"/>
    </location>
</feature>
<dbReference type="CDD" id="cd19085">
    <property type="entry name" value="AKR_AKR11B3"/>
    <property type="match status" value="1"/>
</dbReference>
<reference evidence="3 4" key="1">
    <citation type="submission" date="2019-07" db="EMBL/GenBank/DDBJ databases">
        <title>Lentzea xizangensis sp. nov., isolated from Qinghai-Tibetan Plateau Soils.</title>
        <authorList>
            <person name="Huang J."/>
        </authorList>
    </citation>
    <scope>NUCLEOTIDE SEQUENCE [LARGE SCALE GENOMIC DNA]</scope>
    <source>
        <strain evidence="3 4">FXJ1.1311</strain>
    </source>
</reference>
<dbReference type="PANTHER" id="PTHR43364">
    <property type="entry name" value="NADH-SPECIFIC METHYLGLYOXAL REDUCTASE-RELATED"/>
    <property type="match status" value="1"/>
</dbReference>
<organism evidence="3 4">
    <name type="scientific">Lentzea tibetensis</name>
    <dbReference type="NCBI Taxonomy" id="2591470"/>
    <lineage>
        <taxon>Bacteria</taxon>
        <taxon>Bacillati</taxon>
        <taxon>Actinomycetota</taxon>
        <taxon>Actinomycetes</taxon>
        <taxon>Pseudonocardiales</taxon>
        <taxon>Pseudonocardiaceae</taxon>
        <taxon>Lentzea</taxon>
    </lineage>
</organism>
<dbReference type="InterPro" id="IPR036812">
    <property type="entry name" value="NAD(P)_OxRdtase_dom_sf"/>
</dbReference>
<accession>A0A563EQ28</accession>
<name>A0A563EQ28_9PSEU</name>
<dbReference type="Pfam" id="PF00248">
    <property type="entry name" value="Aldo_ket_red"/>
    <property type="match status" value="1"/>
</dbReference>
<gene>
    <name evidence="3" type="ORF">FKR81_25035</name>
</gene>
<dbReference type="InterPro" id="IPR018170">
    <property type="entry name" value="Aldo/ket_reductase_CS"/>
</dbReference>
<dbReference type="SUPFAM" id="SSF51430">
    <property type="entry name" value="NAD(P)-linked oxidoreductase"/>
    <property type="match status" value="1"/>
</dbReference>
<dbReference type="GO" id="GO:0016491">
    <property type="term" value="F:oxidoreductase activity"/>
    <property type="evidence" value="ECO:0007669"/>
    <property type="project" value="UniProtKB-KW"/>
</dbReference>
<dbReference type="AlphaFoldDB" id="A0A563EQ28"/>
<evidence type="ECO:0000259" key="2">
    <source>
        <dbReference type="Pfam" id="PF00248"/>
    </source>
</evidence>
<protein>
    <submittedName>
        <fullName evidence="3">Aldo/keto reductase</fullName>
    </submittedName>
</protein>
<dbReference type="OrthoDB" id="9768793at2"/>
<dbReference type="GO" id="GO:0005829">
    <property type="term" value="C:cytosol"/>
    <property type="evidence" value="ECO:0007669"/>
    <property type="project" value="TreeGrafter"/>
</dbReference>
<dbReference type="PANTHER" id="PTHR43364:SF4">
    <property type="entry name" value="NAD(P)-LINKED OXIDOREDUCTASE SUPERFAMILY PROTEIN"/>
    <property type="match status" value="1"/>
</dbReference>
<dbReference type="InterPro" id="IPR050523">
    <property type="entry name" value="AKR_Detox_Biosynth"/>
</dbReference>
<comment type="caution">
    <text evidence="3">The sequence shown here is derived from an EMBL/GenBank/DDBJ whole genome shotgun (WGS) entry which is preliminary data.</text>
</comment>
<dbReference type="PROSITE" id="PS00062">
    <property type="entry name" value="ALDOKETO_REDUCTASE_2"/>
    <property type="match status" value="1"/>
</dbReference>
<keyword evidence="4" id="KW-1185">Reference proteome</keyword>
<dbReference type="InterPro" id="IPR020471">
    <property type="entry name" value="AKR"/>
</dbReference>
<proteinExistence type="predicted"/>
<evidence type="ECO:0000256" key="1">
    <source>
        <dbReference type="ARBA" id="ARBA00023002"/>
    </source>
</evidence>
<sequence>MREVRLAGFTASAIVAGGWQAGREDWAGIDDADSVAAYRASFDAGVTTFDTAEEYGAGHSERLLGQALGGVRDDVVIATKVSWRNLTAAKVAEACERSLRNLGTDRIDLYQIHWPAGTFGSPVVPLEETLGALEALRDQGKIRAIGVSNFSREQLAQARGVTRIDAVQNPFSLFWRTYEAEDLCLMAYSPLAQGLLAGRTGPFEPGDNRAGNRLFRGENFARAQAALVQLREIAAEHRVTVGQLALAWLLHRPRVCAVVGARTAEQARQNAEAGRIGLDPATLAVISEIGRSVTDPMREKIMWDWEL</sequence>
<dbReference type="InterPro" id="IPR023210">
    <property type="entry name" value="NADP_OxRdtase_dom"/>
</dbReference>
<evidence type="ECO:0000313" key="4">
    <source>
        <dbReference type="Proteomes" id="UP000316639"/>
    </source>
</evidence>
<dbReference type="PRINTS" id="PR00069">
    <property type="entry name" value="ALDKETRDTASE"/>
</dbReference>
<dbReference type="Proteomes" id="UP000316639">
    <property type="component" value="Unassembled WGS sequence"/>
</dbReference>
<dbReference type="EMBL" id="VOBR01000016">
    <property type="protein sequence ID" value="TWP49369.1"/>
    <property type="molecule type" value="Genomic_DNA"/>
</dbReference>
<dbReference type="Gene3D" id="3.20.20.100">
    <property type="entry name" value="NADP-dependent oxidoreductase domain"/>
    <property type="match status" value="1"/>
</dbReference>